<dbReference type="AlphaFoldDB" id="E3NJN7"/>
<feature type="chain" id="PRO_5003178665" description="Secreted protein" evidence="2">
    <location>
        <begin position="23"/>
        <end position="286"/>
    </location>
</feature>
<evidence type="ECO:0008006" key="5">
    <source>
        <dbReference type="Google" id="ProtNLM"/>
    </source>
</evidence>
<feature type="region of interest" description="Disordered" evidence="1">
    <location>
        <begin position="38"/>
        <end position="90"/>
    </location>
</feature>
<dbReference type="EMBL" id="DS268749">
    <property type="protein sequence ID" value="EFP01070.1"/>
    <property type="molecule type" value="Genomic_DNA"/>
</dbReference>
<feature type="signal peptide" evidence="2">
    <location>
        <begin position="1"/>
        <end position="22"/>
    </location>
</feature>
<feature type="compositionally biased region" description="Low complexity" evidence="1">
    <location>
        <begin position="177"/>
        <end position="205"/>
    </location>
</feature>
<gene>
    <name evidence="3" type="ORF">CRE_14356</name>
</gene>
<keyword evidence="2" id="KW-0732">Signal</keyword>
<feature type="region of interest" description="Disordered" evidence="1">
    <location>
        <begin position="176"/>
        <end position="205"/>
    </location>
</feature>
<organism evidence="4">
    <name type="scientific">Caenorhabditis remanei</name>
    <name type="common">Caenorhabditis vulgaris</name>
    <dbReference type="NCBI Taxonomy" id="31234"/>
    <lineage>
        <taxon>Eukaryota</taxon>
        <taxon>Metazoa</taxon>
        <taxon>Ecdysozoa</taxon>
        <taxon>Nematoda</taxon>
        <taxon>Chromadorea</taxon>
        <taxon>Rhabditida</taxon>
        <taxon>Rhabditina</taxon>
        <taxon>Rhabditomorpha</taxon>
        <taxon>Rhabditoidea</taxon>
        <taxon>Rhabditidae</taxon>
        <taxon>Peloderinae</taxon>
        <taxon>Caenorhabditis</taxon>
    </lineage>
</organism>
<keyword evidence="4" id="KW-1185">Reference proteome</keyword>
<dbReference type="Proteomes" id="UP000008281">
    <property type="component" value="Unassembled WGS sequence"/>
</dbReference>
<evidence type="ECO:0000256" key="2">
    <source>
        <dbReference type="SAM" id="SignalP"/>
    </source>
</evidence>
<dbReference type="InParanoid" id="E3NJN7"/>
<reference evidence="3" key="1">
    <citation type="submission" date="2007-07" db="EMBL/GenBank/DDBJ databases">
        <title>PCAP assembly of the Caenorhabditis remanei genome.</title>
        <authorList>
            <consortium name="The Caenorhabditis remanei Sequencing Consortium"/>
            <person name="Wilson R.K."/>
        </authorList>
    </citation>
    <scope>NUCLEOTIDE SEQUENCE [LARGE SCALE GENOMIC DNA]</scope>
    <source>
        <strain evidence="3">PB4641</strain>
    </source>
</reference>
<evidence type="ECO:0000313" key="4">
    <source>
        <dbReference type="Proteomes" id="UP000008281"/>
    </source>
</evidence>
<accession>E3NJN7</accession>
<feature type="region of interest" description="Disordered" evidence="1">
    <location>
        <begin position="107"/>
        <end position="130"/>
    </location>
</feature>
<evidence type="ECO:0000256" key="1">
    <source>
        <dbReference type="SAM" id="MobiDB-lite"/>
    </source>
</evidence>
<name>E3NJN7_CAERE</name>
<dbReference type="STRING" id="31234.E3NJN7"/>
<protein>
    <recommendedName>
        <fullName evidence="5">Secreted protein</fullName>
    </recommendedName>
</protein>
<evidence type="ECO:0000313" key="3">
    <source>
        <dbReference type="EMBL" id="EFP01070.1"/>
    </source>
</evidence>
<dbReference type="HOGENOM" id="CLU_974002_0_0_1"/>
<proteinExistence type="predicted"/>
<sequence>MKPLRVIVFLLFTAIIWQRGYASTGTDQPVLNTKLHDESPEALPIPEPPASGHGGHGHSHGQPAPTPEPAKAPEMAPEVVKSGENSQKLTESTLRLAENAPETIKTAPDAVKSQSPPPPNLNNVLGGKPEAKIGLSDMDLEIERMIREEEERMAAGKQEEKQEDLVLKSLKFEQSQPEVVENTPETVVTTPESVTTTTVTPEDVPPSFRRREDVRKRETIFRRRGISQMGKRTRKCDQWNPFSLYHSHLLHRLTRLSTFQVSCGNGRKWFLKTGNIGQKSIYELLA</sequence>